<comment type="caution">
    <text evidence="1">The sequence shown here is derived from an EMBL/GenBank/DDBJ whole genome shotgun (WGS) entry which is preliminary data.</text>
</comment>
<protein>
    <submittedName>
        <fullName evidence="1">O-acetylhomoserine/O-acetylserine sulfhydrylase-like pyridoxal-dependent enzyme</fullName>
    </submittedName>
</protein>
<evidence type="ECO:0000313" key="1">
    <source>
        <dbReference type="EMBL" id="MBB6502932.1"/>
    </source>
</evidence>
<dbReference type="AlphaFoldDB" id="A0A7X0JAE1"/>
<organism evidence="1 2">
    <name type="scientific">Pedobacter cryoconitis</name>
    <dbReference type="NCBI Taxonomy" id="188932"/>
    <lineage>
        <taxon>Bacteria</taxon>
        <taxon>Pseudomonadati</taxon>
        <taxon>Bacteroidota</taxon>
        <taxon>Sphingobacteriia</taxon>
        <taxon>Sphingobacteriales</taxon>
        <taxon>Sphingobacteriaceae</taxon>
        <taxon>Pedobacter</taxon>
    </lineage>
</organism>
<reference evidence="1 2" key="1">
    <citation type="submission" date="2020-08" db="EMBL/GenBank/DDBJ databases">
        <title>Genomic Encyclopedia of Type Strains, Phase IV (KMG-V): Genome sequencing to study the core and pangenomes of soil and plant-associated prokaryotes.</title>
        <authorList>
            <person name="Whitman W."/>
        </authorList>
    </citation>
    <scope>NUCLEOTIDE SEQUENCE [LARGE SCALE GENOMIC DNA]</scope>
    <source>
        <strain evidence="1 2">M2T3</strain>
    </source>
</reference>
<evidence type="ECO:0000313" key="2">
    <source>
        <dbReference type="Proteomes" id="UP000521017"/>
    </source>
</evidence>
<sequence length="89" mass="9917">MGTTIGNVLISYDINKSHTQVKTALEALGYSDKFKNINDPKTYMLPNTTLWHDKKNSNQAMSELRTVCAKLDVVLEKAVTVKADEFVGI</sequence>
<dbReference type="RefSeq" id="WP_184629172.1">
    <property type="nucleotide sequence ID" value="NZ_JACHCC010000017.1"/>
</dbReference>
<accession>A0A7X0JAE1</accession>
<proteinExistence type="predicted"/>
<gene>
    <name evidence="1" type="ORF">HDF25_005117</name>
</gene>
<dbReference type="EMBL" id="JACHCC010000017">
    <property type="protein sequence ID" value="MBB6502932.1"/>
    <property type="molecule type" value="Genomic_DNA"/>
</dbReference>
<name>A0A7X0JAE1_9SPHI</name>
<dbReference type="Proteomes" id="UP000521017">
    <property type="component" value="Unassembled WGS sequence"/>
</dbReference>